<evidence type="ECO:0000313" key="2">
    <source>
        <dbReference type="Proteomes" id="UP001183615"/>
    </source>
</evidence>
<dbReference type="Pfam" id="PF19674">
    <property type="entry name" value="DUF6177"/>
    <property type="match status" value="1"/>
</dbReference>
<reference evidence="2" key="1">
    <citation type="submission" date="2023-07" db="EMBL/GenBank/DDBJ databases">
        <title>30 novel species of actinomycetes from the DSMZ collection.</title>
        <authorList>
            <person name="Nouioui I."/>
        </authorList>
    </citation>
    <scope>NUCLEOTIDE SEQUENCE [LARGE SCALE GENOMIC DNA]</scope>
    <source>
        <strain evidence="2">DSM 41886</strain>
    </source>
</reference>
<dbReference type="InterPro" id="IPR046175">
    <property type="entry name" value="DUF6177"/>
</dbReference>
<gene>
    <name evidence="1" type="ORF">RM779_12565</name>
</gene>
<accession>A0ABU2S3D6</accession>
<sequence>MTTDVIALTDRMPDPWSVVAGLSAAGPDATFTARAEGAVIQLSDPLGRPLVSVEAPILVHTPAEVRRLLGPEIRVEGPVWWTEIHAATGADGAHALAGTIATRLTNLLGGQVWPPGFTAPNGGAAPVTGLTAVPTPENAPLAVDILTDKTAAVIQDRPVIALTSWLAEALRHAHTTRRGLHLVTPAHTRLTLPTRAALRGTPNRWVIRDGDAAYYDGLSGADLHWHDGTFTPTGSERPAPAFAHATARAEADHGQQLLLTFVTRAPAAHDLVLGGALETTWQQLTGAAPAGWGTSEPAGLPWSRTDLTTLARRRAPRPTTLISVGHPEHPAIATIRVSRTTGGVEEHITLALGYPPDVRPPLDTLPDLAEELVTRHGLVSLLAQQRRARPDLTVPPWLEGPPAPLAFVLGPEEAHPTGLPQATQLGPTTRAGWYYPLTETGWPGLERLTRTIRNQPSPHDT</sequence>
<keyword evidence="2" id="KW-1185">Reference proteome</keyword>
<organism evidence="1 2">
    <name type="scientific">Streptomyces johnsoniae</name>
    <dbReference type="NCBI Taxonomy" id="3075532"/>
    <lineage>
        <taxon>Bacteria</taxon>
        <taxon>Bacillati</taxon>
        <taxon>Actinomycetota</taxon>
        <taxon>Actinomycetes</taxon>
        <taxon>Kitasatosporales</taxon>
        <taxon>Streptomycetaceae</taxon>
        <taxon>Streptomyces</taxon>
    </lineage>
</organism>
<evidence type="ECO:0000313" key="1">
    <source>
        <dbReference type="EMBL" id="MDT0443422.1"/>
    </source>
</evidence>
<dbReference type="RefSeq" id="WP_311617775.1">
    <property type="nucleotide sequence ID" value="NZ_JAVREV010000006.1"/>
</dbReference>
<protein>
    <submittedName>
        <fullName evidence="1">DUF6177 family protein</fullName>
    </submittedName>
</protein>
<proteinExistence type="predicted"/>
<dbReference type="Proteomes" id="UP001183615">
    <property type="component" value="Unassembled WGS sequence"/>
</dbReference>
<dbReference type="EMBL" id="JAVREV010000006">
    <property type="protein sequence ID" value="MDT0443422.1"/>
    <property type="molecule type" value="Genomic_DNA"/>
</dbReference>
<name>A0ABU2S3D6_9ACTN</name>
<comment type="caution">
    <text evidence="1">The sequence shown here is derived from an EMBL/GenBank/DDBJ whole genome shotgun (WGS) entry which is preliminary data.</text>
</comment>